<evidence type="ECO:0000313" key="3">
    <source>
        <dbReference type="Proteomes" id="UP001438707"/>
    </source>
</evidence>
<evidence type="ECO:0000313" key="2">
    <source>
        <dbReference type="EMBL" id="KAK9831293.1"/>
    </source>
</evidence>
<protein>
    <submittedName>
        <fullName evidence="2">Uncharacterized protein</fullName>
    </submittedName>
</protein>
<feature type="transmembrane region" description="Helical" evidence="1">
    <location>
        <begin position="20"/>
        <end position="37"/>
    </location>
</feature>
<keyword evidence="1" id="KW-0472">Membrane</keyword>
<dbReference type="AlphaFoldDB" id="A0AAW1RCE8"/>
<evidence type="ECO:0000256" key="1">
    <source>
        <dbReference type="SAM" id="Phobius"/>
    </source>
</evidence>
<gene>
    <name evidence="2" type="ORF">WJX74_010851</name>
</gene>
<proteinExistence type="predicted"/>
<dbReference type="Proteomes" id="UP001438707">
    <property type="component" value="Unassembled WGS sequence"/>
</dbReference>
<sequence>MLRGKSRRSAADRSALQQLLPYLALGISVFCLLYFLWPSQSSLPTTSITGQSTLIVYAFRFTDPEAVNNFKYFLQHGIVQDGVSQYRILVPAVVDSEALELPPAPPNTQFIKPPVNCFEAGLVGWLLFQSGLVDVSRFQHFVWLTSAVRGPYLPPYLDGTFPWYRLFTEPLGAGAKLVGATISCAPLIYSDTVQLQFPHVQQGVMATDLKGLGLLKQEGVFECHQTWLENQRQAEFSASEVMLRSGYNLGSLMARYQGVNWLDTSKWDCNARLDPTQDGLYDGTSVNPLEVVFVRVHHAQVVTDTPLARQALRYEAWAAESKKPGATDISSNAWIASANKQLTQLRGQRLECFDSEFYINSSPLEFKGWTPAQAFDHFLKLGFKEGRPFQFHC</sequence>
<keyword evidence="1" id="KW-0812">Transmembrane</keyword>
<name>A0AAW1RCE8_9CHLO</name>
<keyword evidence="1" id="KW-1133">Transmembrane helix</keyword>
<reference evidence="2 3" key="1">
    <citation type="journal article" date="2024" name="Nat. Commun.">
        <title>Phylogenomics reveals the evolutionary origins of lichenization in chlorophyte algae.</title>
        <authorList>
            <person name="Puginier C."/>
            <person name="Libourel C."/>
            <person name="Otte J."/>
            <person name="Skaloud P."/>
            <person name="Haon M."/>
            <person name="Grisel S."/>
            <person name="Petersen M."/>
            <person name="Berrin J.G."/>
            <person name="Delaux P.M."/>
            <person name="Dal Grande F."/>
            <person name="Keller J."/>
        </authorList>
    </citation>
    <scope>NUCLEOTIDE SEQUENCE [LARGE SCALE GENOMIC DNA]</scope>
    <source>
        <strain evidence="2 3">SAG 2145</strain>
    </source>
</reference>
<dbReference type="EMBL" id="JALJOS010000014">
    <property type="protein sequence ID" value="KAK9831293.1"/>
    <property type="molecule type" value="Genomic_DNA"/>
</dbReference>
<keyword evidence="3" id="KW-1185">Reference proteome</keyword>
<accession>A0AAW1RCE8</accession>
<organism evidence="2 3">
    <name type="scientific">Apatococcus lobatus</name>
    <dbReference type="NCBI Taxonomy" id="904363"/>
    <lineage>
        <taxon>Eukaryota</taxon>
        <taxon>Viridiplantae</taxon>
        <taxon>Chlorophyta</taxon>
        <taxon>core chlorophytes</taxon>
        <taxon>Trebouxiophyceae</taxon>
        <taxon>Chlorellales</taxon>
        <taxon>Chlorellaceae</taxon>
        <taxon>Apatococcus</taxon>
    </lineage>
</organism>
<comment type="caution">
    <text evidence="2">The sequence shown here is derived from an EMBL/GenBank/DDBJ whole genome shotgun (WGS) entry which is preliminary data.</text>
</comment>